<dbReference type="EMBL" id="BARV01018803">
    <property type="protein sequence ID" value="GAI23829.1"/>
    <property type="molecule type" value="Genomic_DNA"/>
</dbReference>
<accession>X1NYU4</accession>
<comment type="caution">
    <text evidence="2">The sequence shown here is derived from an EMBL/GenBank/DDBJ whole genome shotgun (WGS) entry which is preliminary data.</text>
</comment>
<evidence type="ECO:0000313" key="2">
    <source>
        <dbReference type="EMBL" id="GAI23829.1"/>
    </source>
</evidence>
<feature type="transmembrane region" description="Helical" evidence="1">
    <location>
        <begin position="124"/>
        <end position="143"/>
    </location>
</feature>
<dbReference type="InterPro" id="IPR046548">
    <property type="entry name" value="DUF6804"/>
</dbReference>
<dbReference type="Pfam" id="PF20619">
    <property type="entry name" value="DUF6804"/>
    <property type="match status" value="1"/>
</dbReference>
<protein>
    <recommendedName>
        <fullName evidence="3">OmpR/PhoB-type domain-containing protein</fullName>
    </recommendedName>
</protein>
<organism evidence="2">
    <name type="scientific">marine sediment metagenome</name>
    <dbReference type="NCBI Taxonomy" id="412755"/>
    <lineage>
        <taxon>unclassified sequences</taxon>
        <taxon>metagenomes</taxon>
        <taxon>ecological metagenomes</taxon>
    </lineage>
</organism>
<dbReference type="AlphaFoldDB" id="X1NYU4"/>
<sequence length="185" mass="22174">MIYKHKHFVLDSESKKVFDENNKELRLTGNAYRMLVFLCENKNANLTEIGDYFDWVKDYTENHIRQYRYKINTIIGNDVVEYKNGVYSLVGDIKELEKMERNTDLLQEDSIKSRKSIMEKIESIKFTIIPAIIASILLLLSFFDWPYDYYTFLRVVVTIVAIYYIYWLYSLAKLQNIWFWGLIVL</sequence>
<name>X1NYU4_9ZZZZ</name>
<keyword evidence="1" id="KW-1133">Transmembrane helix</keyword>
<keyword evidence="1" id="KW-0812">Transmembrane</keyword>
<feature type="transmembrane region" description="Helical" evidence="1">
    <location>
        <begin position="149"/>
        <end position="169"/>
    </location>
</feature>
<evidence type="ECO:0008006" key="3">
    <source>
        <dbReference type="Google" id="ProtNLM"/>
    </source>
</evidence>
<keyword evidence="1" id="KW-0472">Membrane</keyword>
<gene>
    <name evidence="2" type="ORF">S06H3_31727</name>
</gene>
<proteinExistence type="predicted"/>
<feature type="non-terminal residue" evidence="2">
    <location>
        <position position="185"/>
    </location>
</feature>
<reference evidence="2" key="1">
    <citation type="journal article" date="2014" name="Front. Microbiol.">
        <title>High frequency of phylogenetically diverse reductive dehalogenase-homologous genes in deep subseafloor sedimentary metagenomes.</title>
        <authorList>
            <person name="Kawai M."/>
            <person name="Futagami T."/>
            <person name="Toyoda A."/>
            <person name="Takaki Y."/>
            <person name="Nishi S."/>
            <person name="Hori S."/>
            <person name="Arai W."/>
            <person name="Tsubouchi T."/>
            <person name="Morono Y."/>
            <person name="Uchiyama I."/>
            <person name="Ito T."/>
            <person name="Fujiyama A."/>
            <person name="Inagaki F."/>
            <person name="Takami H."/>
        </authorList>
    </citation>
    <scope>NUCLEOTIDE SEQUENCE</scope>
    <source>
        <strain evidence="2">Expedition CK06-06</strain>
    </source>
</reference>
<evidence type="ECO:0000256" key="1">
    <source>
        <dbReference type="SAM" id="Phobius"/>
    </source>
</evidence>